<dbReference type="Proteomes" id="UP000784294">
    <property type="component" value="Unassembled WGS sequence"/>
</dbReference>
<dbReference type="SUPFAM" id="SSF50978">
    <property type="entry name" value="WD40 repeat-like"/>
    <property type="match status" value="1"/>
</dbReference>
<organism evidence="3 4">
    <name type="scientific">Protopolystoma xenopodis</name>
    <dbReference type="NCBI Taxonomy" id="117903"/>
    <lineage>
        <taxon>Eukaryota</taxon>
        <taxon>Metazoa</taxon>
        <taxon>Spiralia</taxon>
        <taxon>Lophotrochozoa</taxon>
        <taxon>Platyhelminthes</taxon>
        <taxon>Monogenea</taxon>
        <taxon>Polyopisthocotylea</taxon>
        <taxon>Polystomatidea</taxon>
        <taxon>Polystomatidae</taxon>
        <taxon>Protopolystoma</taxon>
    </lineage>
</organism>
<comment type="catalytic activity">
    <reaction evidence="2">
        <text>S-ubiquitinyl-[E2 ubiquitin-conjugating enzyme]-L-cysteine + [acceptor protein]-L-lysine = [E2 ubiquitin-conjugating enzyme]-L-cysteine + N(6)-ubiquitinyl-[acceptor protein]-L-lysine.</text>
        <dbReference type="EC" id="2.3.2.27"/>
    </reaction>
</comment>
<comment type="subunit">
    <text evidence="2">Homotetramer.</text>
</comment>
<gene>
    <name evidence="3" type="ORF">PXEA_LOCUS25635</name>
</gene>
<dbReference type="GO" id="GO:0061630">
    <property type="term" value="F:ubiquitin protein ligase activity"/>
    <property type="evidence" value="ECO:0007669"/>
    <property type="project" value="UniProtKB-UniRule"/>
</dbReference>
<comment type="subcellular location">
    <subcellularLocation>
        <location evidence="2">Nucleus</location>
    </subcellularLocation>
</comment>
<protein>
    <recommendedName>
        <fullName evidence="2">Pre-mRNA-processing factor 19</fullName>
        <ecNumber evidence="2">2.3.2.27</ecNumber>
    </recommendedName>
</protein>
<dbReference type="PROSITE" id="PS50294">
    <property type="entry name" value="WD_REPEATS_REGION"/>
    <property type="match status" value="1"/>
</dbReference>
<dbReference type="GO" id="GO:0000398">
    <property type="term" value="P:mRNA splicing, via spliceosome"/>
    <property type="evidence" value="ECO:0007669"/>
    <property type="project" value="InterPro"/>
</dbReference>
<reference evidence="3" key="1">
    <citation type="submission" date="2018-11" db="EMBL/GenBank/DDBJ databases">
        <authorList>
            <consortium name="Pathogen Informatics"/>
        </authorList>
    </citation>
    <scope>NUCLEOTIDE SEQUENCE</scope>
</reference>
<keyword evidence="2" id="KW-0507">mRNA processing</keyword>
<dbReference type="GO" id="GO:0070534">
    <property type="term" value="P:protein K63-linked ubiquitination"/>
    <property type="evidence" value="ECO:0007669"/>
    <property type="project" value="UniProtKB-UniRule"/>
</dbReference>
<keyword evidence="4" id="KW-1185">Reference proteome</keyword>
<keyword evidence="1" id="KW-0853">WD repeat</keyword>
<evidence type="ECO:0000313" key="4">
    <source>
        <dbReference type="Proteomes" id="UP000784294"/>
    </source>
</evidence>
<comment type="caution">
    <text evidence="3">The sequence shown here is derived from an EMBL/GenBank/DDBJ whole genome shotgun (WGS) entry which is preliminary data.</text>
</comment>
<dbReference type="PROSITE" id="PS50082">
    <property type="entry name" value="WD_REPEATS_2"/>
    <property type="match status" value="1"/>
</dbReference>
<evidence type="ECO:0000256" key="2">
    <source>
        <dbReference type="RuleBase" id="RU367101"/>
    </source>
</evidence>
<dbReference type="PANTHER" id="PTHR43995:SF1">
    <property type="entry name" value="PRE-MRNA-PROCESSING FACTOR 19"/>
    <property type="match status" value="1"/>
</dbReference>
<dbReference type="EC" id="2.3.2.27" evidence="2"/>
<dbReference type="UniPathway" id="UPA00143"/>
<comment type="similarity">
    <text evidence="2">Belongs to the WD repeat PRP19 family.</text>
</comment>
<keyword evidence="2" id="KW-0539">Nucleus</keyword>
<sequence length="57" mass="6409">MAVAGSDVRVYLCKQWDQLIWFNQHTAPATGVRFDRKANQIVSASLDRTVKVYGIPS</sequence>
<comment type="function">
    <text evidence="2">Ubiquitin-protein ligase which is mainly involved pre-mRNA splicing and DNA repair. Required for pre-mRNA splicing as component of the spliceosome.</text>
</comment>
<evidence type="ECO:0000313" key="3">
    <source>
        <dbReference type="EMBL" id="VEL32195.1"/>
    </source>
</evidence>
<keyword evidence="2" id="KW-0833">Ubl conjugation pathway</keyword>
<dbReference type="SMART" id="SM00320">
    <property type="entry name" value="WD40"/>
    <property type="match status" value="1"/>
</dbReference>
<dbReference type="GO" id="GO:0000974">
    <property type="term" value="C:Prp19 complex"/>
    <property type="evidence" value="ECO:0007669"/>
    <property type="project" value="UniProtKB-UniRule"/>
</dbReference>
<accession>A0A3S5CM40</accession>
<keyword evidence="2" id="KW-0808">Transferase</keyword>
<dbReference type="Gene3D" id="2.130.10.10">
    <property type="entry name" value="YVTN repeat-like/Quinoprotein amine dehydrogenase"/>
    <property type="match status" value="1"/>
</dbReference>
<keyword evidence="2" id="KW-0747">Spliceosome</keyword>
<dbReference type="AlphaFoldDB" id="A0A3S5CM40"/>
<feature type="repeat" description="WD" evidence="1">
    <location>
        <begin position="22"/>
        <end position="57"/>
    </location>
</feature>
<keyword evidence="2" id="KW-0227">DNA damage</keyword>
<keyword evidence="2" id="KW-0234">DNA repair</keyword>
<dbReference type="EMBL" id="CAAALY010131321">
    <property type="protein sequence ID" value="VEL32195.1"/>
    <property type="molecule type" value="Genomic_DNA"/>
</dbReference>
<dbReference type="InterPro" id="IPR015943">
    <property type="entry name" value="WD40/YVTN_repeat-like_dom_sf"/>
</dbReference>
<proteinExistence type="inferred from homology"/>
<dbReference type="GO" id="GO:0005737">
    <property type="term" value="C:cytoplasm"/>
    <property type="evidence" value="ECO:0007669"/>
    <property type="project" value="TreeGrafter"/>
</dbReference>
<dbReference type="InterPro" id="IPR036322">
    <property type="entry name" value="WD40_repeat_dom_sf"/>
</dbReference>
<dbReference type="InterPro" id="IPR038959">
    <property type="entry name" value="Prp19"/>
</dbReference>
<dbReference type="InterPro" id="IPR001680">
    <property type="entry name" value="WD40_rpt"/>
</dbReference>
<evidence type="ECO:0000256" key="1">
    <source>
        <dbReference type="PROSITE-ProRule" id="PRU00221"/>
    </source>
</evidence>
<dbReference type="GO" id="GO:0071006">
    <property type="term" value="C:U2-type catalytic step 1 spliceosome"/>
    <property type="evidence" value="ECO:0007669"/>
    <property type="project" value="TreeGrafter"/>
</dbReference>
<name>A0A3S5CM40_9PLAT</name>
<keyword evidence="2" id="KW-0508">mRNA splicing</keyword>
<comment type="pathway">
    <text evidence="2">Protein modification; protein ubiquitination.</text>
</comment>
<dbReference type="GO" id="GO:0006281">
    <property type="term" value="P:DNA repair"/>
    <property type="evidence" value="ECO:0007669"/>
    <property type="project" value="UniProtKB-KW"/>
</dbReference>
<dbReference type="PANTHER" id="PTHR43995">
    <property type="entry name" value="PRE-MRNA-PROCESSING FACTOR 19"/>
    <property type="match status" value="1"/>
</dbReference>
<dbReference type="OrthoDB" id="687049at2759"/>